<dbReference type="EMBL" id="LR796949">
    <property type="protein sequence ID" value="CAB4177417.1"/>
    <property type="molecule type" value="Genomic_DNA"/>
</dbReference>
<reference evidence="3" key="1">
    <citation type="submission" date="2020-05" db="EMBL/GenBank/DDBJ databases">
        <authorList>
            <person name="Chiriac C."/>
            <person name="Salcher M."/>
            <person name="Ghai R."/>
            <person name="Kavagutti S V."/>
        </authorList>
    </citation>
    <scope>NUCLEOTIDE SEQUENCE</scope>
</reference>
<evidence type="ECO:0000313" key="6">
    <source>
        <dbReference type="EMBL" id="CAB4186435.1"/>
    </source>
</evidence>
<dbReference type="EMBL" id="LR797275">
    <property type="protein sequence ID" value="CAB4199121.1"/>
    <property type="molecule type" value="Genomic_DNA"/>
</dbReference>
<organism evidence="3">
    <name type="scientific">uncultured Caudovirales phage</name>
    <dbReference type="NCBI Taxonomy" id="2100421"/>
    <lineage>
        <taxon>Viruses</taxon>
        <taxon>Duplodnaviria</taxon>
        <taxon>Heunggongvirae</taxon>
        <taxon>Uroviricota</taxon>
        <taxon>Caudoviricetes</taxon>
        <taxon>Peduoviridae</taxon>
        <taxon>Maltschvirus</taxon>
        <taxon>Maltschvirus maltsch</taxon>
    </lineage>
</organism>
<evidence type="ECO:0000313" key="3">
    <source>
        <dbReference type="EMBL" id="CAB4170237.1"/>
    </source>
</evidence>
<proteinExistence type="predicted"/>
<dbReference type="InterPro" id="IPR011604">
    <property type="entry name" value="PDDEXK-like_dom_sf"/>
</dbReference>
<evidence type="ECO:0000313" key="2">
    <source>
        <dbReference type="EMBL" id="CAB4145624.1"/>
    </source>
</evidence>
<dbReference type="Pfam" id="PF12684">
    <property type="entry name" value="DUF3799"/>
    <property type="match status" value="1"/>
</dbReference>
<gene>
    <name evidence="5" type="ORF">UFOVP1088_29</name>
    <name evidence="6" type="ORF">UFOVP1149_34</name>
    <name evidence="7" type="ORF">UFOVP1330_21</name>
    <name evidence="8" type="ORF">UFOVP1441_15</name>
    <name evidence="2" type="ORF">UFOVP486_22</name>
    <name evidence="3" type="ORF">UFOVP911_3</name>
    <name evidence="4" type="ORF">UFOVP997_49</name>
</gene>
<evidence type="ECO:0000313" key="4">
    <source>
        <dbReference type="EMBL" id="CAB4177417.1"/>
    </source>
</evidence>
<protein>
    <submittedName>
        <fullName evidence="3">Exodeoxyribonuclease 8, PDDEXK-like domain containing protein</fullName>
    </submittedName>
</protein>
<accession>A0A6J5PGR2</accession>
<dbReference type="EMBL" id="LR796449">
    <property type="protein sequence ID" value="CAB4145624.1"/>
    <property type="molecule type" value="Genomic_DNA"/>
</dbReference>
<evidence type="ECO:0000313" key="7">
    <source>
        <dbReference type="EMBL" id="CAB4199121.1"/>
    </source>
</evidence>
<evidence type="ECO:0000313" key="8">
    <source>
        <dbReference type="EMBL" id="CAB4212436.1"/>
    </source>
</evidence>
<sequence length="279" mass="32110">MNTITTKYQGLYENMSGSLYHSLKKYLNSTAIKTMSKTTKRNAVFQREQPEVYNAAFGTGKAVHCLILTPHEYEKEICLEPDCDRRTKGGKEIYAKFMEWKDPNMTAISEEQENVVFGIHESLQKQKNIYSKIVEAQYKEVSLFQAETPQWMKVRFDVLDVKSGLAIDIKTMREPCSAQNFQKASNQYGYILQSAYYSYVARSLGIEVRDFAFVCCEVNAPYECAAYIVDPELIKLYEAQIPQLLEAWGNGEDTTWPDTFQVLSTPKYEMQRAEDAVIF</sequence>
<dbReference type="EMBL" id="LR797028">
    <property type="protein sequence ID" value="CAB4182944.1"/>
    <property type="molecule type" value="Genomic_DNA"/>
</dbReference>
<dbReference type="Gene3D" id="3.90.320.10">
    <property type="match status" value="1"/>
</dbReference>
<dbReference type="EMBL" id="LR796856">
    <property type="protein sequence ID" value="CAB4170237.1"/>
    <property type="molecule type" value="Genomic_DNA"/>
</dbReference>
<dbReference type="EMBL" id="LR797095">
    <property type="protein sequence ID" value="CAB4186435.1"/>
    <property type="molecule type" value="Genomic_DNA"/>
</dbReference>
<dbReference type="EMBL" id="LR797387">
    <property type="protein sequence ID" value="CAB4212436.1"/>
    <property type="molecule type" value="Genomic_DNA"/>
</dbReference>
<evidence type="ECO:0000259" key="1">
    <source>
        <dbReference type="Pfam" id="PF12684"/>
    </source>
</evidence>
<dbReference type="InterPro" id="IPR024432">
    <property type="entry name" value="Put_RecE_PDDEXK-like_dom"/>
</dbReference>
<name>A0A6J5PGR2_9CAUD</name>
<evidence type="ECO:0000313" key="5">
    <source>
        <dbReference type="EMBL" id="CAB4182944.1"/>
    </source>
</evidence>
<feature type="domain" description="Putative exodeoxyribonuclease 8 PDDEXK-like" evidence="1">
    <location>
        <begin position="31"/>
        <end position="241"/>
    </location>
</feature>